<sequence length="82" mass="9215">MAETEQKTKKPAAKKPVDLTKLSIEELFEGLNQTIQKMDDSSVSLEETFQLYELGMKAVKEAGSRIDEVEKKIRILGGEEDV</sequence>
<dbReference type="InterPro" id="IPR037004">
    <property type="entry name" value="Exonuc_VII_ssu_sf"/>
</dbReference>
<evidence type="ECO:0000256" key="4">
    <source>
        <dbReference type="ARBA" id="ARBA00022801"/>
    </source>
</evidence>
<dbReference type="GO" id="GO:0008855">
    <property type="term" value="F:exodeoxyribonuclease VII activity"/>
    <property type="evidence" value="ECO:0007669"/>
    <property type="project" value="UniProtKB-UniRule"/>
</dbReference>
<evidence type="ECO:0000256" key="3">
    <source>
        <dbReference type="ARBA" id="ARBA00022722"/>
    </source>
</evidence>
<organism evidence="7 8">
    <name type="scientific">[Clostridium] aminophilum</name>
    <dbReference type="NCBI Taxonomy" id="1526"/>
    <lineage>
        <taxon>Bacteria</taxon>
        <taxon>Bacillati</taxon>
        <taxon>Bacillota</taxon>
        <taxon>Clostridia</taxon>
        <taxon>Lachnospirales</taxon>
        <taxon>Lachnospiraceae</taxon>
    </lineage>
</organism>
<dbReference type="Gene3D" id="1.10.287.1040">
    <property type="entry name" value="Exonuclease VII, small subunit"/>
    <property type="match status" value="1"/>
</dbReference>
<dbReference type="EC" id="3.1.11.6" evidence="6"/>
<evidence type="ECO:0000256" key="2">
    <source>
        <dbReference type="ARBA" id="ARBA00022490"/>
    </source>
</evidence>
<dbReference type="AlphaFoldDB" id="A0A1I6J2V7"/>
<dbReference type="NCBIfam" id="TIGR01280">
    <property type="entry name" value="xseB"/>
    <property type="match status" value="1"/>
</dbReference>
<keyword evidence="4" id="KW-0378">Hydrolase</keyword>
<dbReference type="RefSeq" id="WP_031474826.1">
    <property type="nucleotide sequence ID" value="NZ_FOZC01000005.1"/>
</dbReference>
<comment type="similarity">
    <text evidence="1">Belongs to the XseB family.</text>
</comment>
<keyword evidence="5" id="KW-0269">Exonuclease</keyword>
<evidence type="ECO:0000256" key="6">
    <source>
        <dbReference type="NCBIfam" id="TIGR01280"/>
    </source>
</evidence>
<dbReference type="GO" id="GO:0009318">
    <property type="term" value="C:exodeoxyribonuclease VII complex"/>
    <property type="evidence" value="ECO:0007669"/>
    <property type="project" value="UniProtKB-UniRule"/>
</dbReference>
<keyword evidence="3" id="KW-0540">Nuclease</keyword>
<dbReference type="EMBL" id="FOZC01000005">
    <property type="protein sequence ID" value="SFR73296.1"/>
    <property type="molecule type" value="Genomic_DNA"/>
</dbReference>
<proteinExistence type="inferred from homology"/>
<gene>
    <name evidence="7" type="ORF">SAMN02910262_01117</name>
</gene>
<protein>
    <recommendedName>
        <fullName evidence="6">Exodeoxyribonuclease VII small subunit</fullName>
        <ecNumber evidence="6">3.1.11.6</ecNumber>
    </recommendedName>
</protein>
<dbReference type="GO" id="GO:0006308">
    <property type="term" value="P:DNA catabolic process"/>
    <property type="evidence" value="ECO:0007669"/>
    <property type="project" value="UniProtKB-UniRule"/>
</dbReference>
<accession>A0A1I6J2V7</accession>
<evidence type="ECO:0000313" key="8">
    <source>
        <dbReference type="Proteomes" id="UP000214760"/>
    </source>
</evidence>
<reference evidence="7 8" key="1">
    <citation type="submission" date="2016-10" db="EMBL/GenBank/DDBJ databases">
        <authorList>
            <person name="de Groot N.N."/>
        </authorList>
    </citation>
    <scope>NUCLEOTIDE SEQUENCE [LARGE SCALE GENOMIC DNA]</scope>
    <source>
        <strain evidence="7 8">F</strain>
    </source>
</reference>
<evidence type="ECO:0000256" key="5">
    <source>
        <dbReference type="ARBA" id="ARBA00022839"/>
    </source>
</evidence>
<evidence type="ECO:0000256" key="1">
    <source>
        <dbReference type="ARBA" id="ARBA00009998"/>
    </source>
</evidence>
<dbReference type="Proteomes" id="UP000214760">
    <property type="component" value="Unassembled WGS sequence"/>
</dbReference>
<evidence type="ECO:0000313" key="7">
    <source>
        <dbReference type="EMBL" id="SFR73296.1"/>
    </source>
</evidence>
<dbReference type="SUPFAM" id="SSF116842">
    <property type="entry name" value="XseB-like"/>
    <property type="match status" value="1"/>
</dbReference>
<keyword evidence="2" id="KW-0963">Cytoplasm</keyword>
<dbReference type="InterPro" id="IPR003761">
    <property type="entry name" value="Exonuc_VII_S"/>
</dbReference>
<dbReference type="Pfam" id="PF02609">
    <property type="entry name" value="Exonuc_VII_S"/>
    <property type="match status" value="1"/>
</dbReference>
<name>A0A1I6J2V7_9FIRM</name>